<feature type="compositionally biased region" description="Basic and acidic residues" evidence="1">
    <location>
        <begin position="1257"/>
        <end position="1270"/>
    </location>
</feature>
<feature type="compositionally biased region" description="Polar residues" evidence="1">
    <location>
        <begin position="152"/>
        <end position="164"/>
    </location>
</feature>
<dbReference type="PANTHER" id="PTHR22042:SF2">
    <property type="entry name" value="182 KDA TANKYRASE-1-BINDING PROTEIN"/>
    <property type="match status" value="1"/>
</dbReference>
<dbReference type="GO" id="GO:0000792">
    <property type="term" value="C:heterochromatin"/>
    <property type="evidence" value="ECO:0007669"/>
    <property type="project" value="TreeGrafter"/>
</dbReference>
<feature type="compositionally biased region" description="Polar residues" evidence="1">
    <location>
        <begin position="285"/>
        <end position="305"/>
    </location>
</feature>
<dbReference type="SMART" id="SM01319">
    <property type="entry name" value="Tankyrase_bdg_C"/>
    <property type="match status" value="1"/>
</dbReference>
<feature type="compositionally biased region" description="Low complexity" evidence="1">
    <location>
        <begin position="67"/>
        <end position="79"/>
    </location>
</feature>
<feature type="compositionally biased region" description="Basic and acidic residues" evidence="1">
    <location>
        <begin position="1694"/>
        <end position="1711"/>
    </location>
</feature>
<feature type="region of interest" description="Disordered" evidence="1">
    <location>
        <begin position="1694"/>
        <end position="1724"/>
    </location>
</feature>
<feature type="compositionally biased region" description="Polar residues" evidence="1">
    <location>
        <begin position="1240"/>
        <end position="1252"/>
    </location>
</feature>
<feature type="region of interest" description="Disordered" evidence="1">
    <location>
        <begin position="1546"/>
        <end position="1641"/>
    </location>
</feature>
<feature type="region of interest" description="Disordered" evidence="1">
    <location>
        <begin position="529"/>
        <end position="566"/>
    </location>
</feature>
<feature type="region of interest" description="Disordered" evidence="1">
    <location>
        <begin position="1012"/>
        <end position="1105"/>
    </location>
</feature>
<feature type="compositionally biased region" description="Basic residues" evidence="1">
    <location>
        <begin position="1555"/>
        <end position="1564"/>
    </location>
</feature>
<name>A0AAV7SX39_PLEWA</name>
<feature type="compositionally biased region" description="Basic and acidic residues" evidence="1">
    <location>
        <begin position="1588"/>
        <end position="1597"/>
    </location>
</feature>
<feature type="region of interest" description="Disordered" evidence="1">
    <location>
        <begin position="1226"/>
        <end position="1283"/>
    </location>
</feature>
<feature type="compositionally biased region" description="Low complexity" evidence="1">
    <location>
        <begin position="127"/>
        <end position="151"/>
    </location>
</feature>
<comment type="caution">
    <text evidence="3">The sequence shown here is derived from an EMBL/GenBank/DDBJ whole genome shotgun (WGS) entry which is preliminary data.</text>
</comment>
<dbReference type="Pfam" id="PF15327">
    <property type="entry name" value="Tankyrase_bdg_C"/>
    <property type="match status" value="1"/>
</dbReference>
<dbReference type="InterPro" id="IPR040006">
    <property type="entry name" value="TNKS1BP1-like"/>
</dbReference>
<evidence type="ECO:0000259" key="2">
    <source>
        <dbReference type="SMART" id="SM01319"/>
    </source>
</evidence>
<reference evidence="3" key="1">
    <citation type="journal article" date="2022" name="bioRxiv">
        <title>Sequencing and chromosome-scale assembly of the giantPleurodeles waltlgenome.</title>
        <authorList>
            <person name="Brown T."/>
            <person name="Elewa A."/>
            <person name="Iarovenko S."/>
            <person name="Subramanian E."/>
            <person name="Araus A.J."/>
            <person name="Petzold A."/>
            <person name="Susuki M."/>
            <person name="Suzuki K.-i.T."/>
            <person name="Hayashi T."/>
            <person name="Toyoda A."/>
            <person name="Oliveira C."/>
            <person name="Osipova E."/>
            <person name="Leigh N.D."/>
            <person name="Simon A."/>
            <person name="Yun M.H."/>
        </authorList>
    </citation>
    <scope>NUCLEOTIDE SEQUENCE</scope>
    <source>
        <strain evidence="3">20211129_DDA</strain>
        <tissue evidence="3">Liver</tissue>
    </source>
</reference>
<feature type="region of interest" description="Disordered" evidence="1">
    <location>
        <begin position="1"/>
        <end position="421"/>
    </location>
</feature>
<dbReference type="GO" id="GO:0071479">
    <property type="term" value="P:cellular response to ionizing radiation"/>
    <property type="evidence" value="ECO:0007669"/>
    <property type="project" value="TreeGrafter"/>
</dbReference>
<organism evidence="3 4">
    <name type="scientific">Pleurodeles waltl</name>
    <name type="common">Iberian ribbed newt</name>
    <dbReference type="NCBI Taxonomy" id="8319"/>
    <lineage>
        <taxon>Eukaryota</taxon>
        <taxon>Metazoa</taxon>
        <taxon>Chordata</taxon>
        <taxon>Craniata</taxon>
        <taxon>Vertebrata</taxon>
        <taxon>Euteleostomi</taxon>
        <taxon>Amphibia</taxon>
        <taxon>Batrachia</taxon>
        <taxon>Caudata</taxon>
        <taxon>Salamandroidea</taxon>
        <taxon>Salamandridae</taxon>
        <taxon>Pleurodelinae</taxon>
        <taxon>Pleurodeles</taxon>
    </lineage>
</organism>
<feature type="compositionally biased region" description="Polar residues" evidence="1">
    <location>
        <begin position="254"/>
        <end position="270"/>
    </location>
</feature>
<feature type="compositionally biased region" description="Polar residues" evidence="1">
    <location>
        <begin position="1061"/>
        <end position="1076"/>
    </location>
</feature>
<feature type="compositionally biased region" description="Basic and acidic residues" evidence="1">
    <location>
        <begin position="1500"/>
        <end position="1522"/>
    </location>
</feature>
<feature type="compositionally biased region" description="Basic and acidic residues" evidence="1">
    <location>
        <begin position="1615"/>
        <end position="1625"/>
    </location>
</feature>
<dbReference type="GO" id="GO:0006302">
    <property type="term" value="P:double-strand break repair"/>
    <property type="evidence" value="ECO:0007669"/>
    <property type="project" value="TreeGrafter"/>
</dbReference>
<evidence type="ECO:0000313" key="4">
    <source>
        <dbReference type="Proteomes" id="UP001066276"/>
    </source>
</evidence>
<feature type="region of interest" description="Disordered" evidence="1">
    <location>
        <begin position="636"/>
        <end position="662"/>
    </location>
</feature>
<dbReference type="InterPro" id="IPR032764">
    <property type="entry name" value="Tankyrase-bd_C"/>
</dbReference>
<dbReference type="Proteomes" id="UP001066276">
    <property type="component" value="Chromosome 4_1"/>
</dbReference>
<sequence length="1745" mass="189554">MASLAKPLPAPRRRPPEQTRDGNPVSTEQMESEETTNRPKPPIRPKPKVLPKPLSKSPSQEPGVVLPSSIPWSPKSPISEVPSAEKINLLTGPKPYGAAAGGGGIRRPSFTLKRQTSEPLSGDEACSSSLASVSKASVPLPSSPSPSATVPHQDTPSLVAQTEVDSVRREPVRNELPPPCPGVKGARPPVLKKPSVSFKVKPVLGAPKPSRFPGTTVDQILAKMEEDKGSVAAPGPEKGWAQRTSVSFDAGSRFGSTTYSSFRRSPSTTEGPREEGPVSPRAAGSPTSPLFQGTATLDTTDQSTGRVEVKASHQSDFPSDQSQKTRADSASTVMDHLKTTLSNTVPSEAPEVEGPSTSSRQNRTTEKMPAATPEPLAAFTSVPSNETSKEIPPSRIMPSDPWNEKLDHQQGAQTSVRTSLLDMEPVSNVSVREVPLMSEETSSSSLDPSRAVLANELTSSLLLGGAPLGSSGGLPLLKESNRASVETHLPSSLGTGVSSAAITDPAISSRPNMKSELSSSMLLGGTPLETTSSEHPTPKIISPREADGAVIGSPPKVESSSSLGGGSHFLGMASHQMEHFYPRDPGETPAMSQQSLGGMDWSLSESFEWNSPARSSDFALRRANLPASSTNEIAVAKQSPSDEAGVSAPLTGHALLGAPPHETRLYHEPGIDGSAELATVGEREESDLFRTSITAITDSGPKARLRKLPSEEAIDDTPEAIEFPKWERRQYSGEKARPSTPEKLEKVESSLETGMEMGRERDDSVVTVSEGLVEVGSLSGAPDVEETQEESNTQRLKFEVFQAEEVFEPHTGPTRLCQLEAEPDISHTGLASEVVDAQGLIEPLRPILLSDPAAEPCVLYHGLAPVEHATPSREDDSCLSMLEAKEEHHLEEKHFSKEEREPWCMVGTTEKSEAWEAVVTQARNLEVSDFDPMQSQLEAKKVLGAREPDSHWLEELLSPTPISEDLEQGLRETPKSQEYEPGLLGWSQKDLQSEFGTRGVEQLSLSKGVWEDQYGFGGTNQSQELDIGNSEWSRTHGIGEADWRREKETQSTDWSTKHNIGETSPSEPSGVSSTDWSVKHSLGEGDQSEESEIGTTGWASTHGMEEREPGVIGRDWLIKQSMEEGHQGEGHGMIGFEWAMKQNMEESDQGEEPRTSSREWYIRHSEGGTEQGVESGSDNMGWTMHPSVGETEQGAELVIDSKDLSIKPTLEDFSEQTESKISHVLSKTPIIGETGGRSSGDWSSKHSVGLTDQSEESEPRSMDWSVEHTLNDQSLESDARRRSSGDAYTVTLMEQHGDGVFRGMERDTYTGEVDMKENERDTDIGGIERHFDSREVGDGGTESRDAFEIREPGIEWQVQGLEREMGDGEMERPQERDVGVVGRMADVHDVEVHRSYTPDGECSDLREAKSAWDSKNLEESAHEALHPEMPSSTLLEEMLGRGASWQPTPAERPASLQSSQSQESEGRPMDDATPAFEEKEEDSSVGGSLRISQPYLEKTQVQHEEGDMVEGRMLAEQERETPEEMEDAAADEVDFSFLEEAEILDSSVYRTRASLSRKRGHRAPTARPGAALNSTEVDGDEWMFQDSTDPKVPRPDSSEEEEEEAAAAATTTPRGDARADQEDQQQKTSKKSPISLGKKMGIFAGFNPSAIKAKLKSRKAAEEGEQPNAAPEAGETCRVRKQFTSVVKCFKAKKETTEMKEKESLSSRKMSEQSPRIDMPQCAADSGCLHSDQLDISHGAKPLGS</sequence>
<feature type="region of interest" description="Disordered" evidence="1">
    <location>
        <begin position="1391"/>
        <end position="1529"/>
    </location>
</feature>
<feature type="region of interest" description="Disordered" evidence="1">
    <location>
        <begin position="1653"/>
        <end position="1675"/>
    </location>
</feature>
<feature type="compositionally biased region" description="Basic and acidic residues" evidence="1">
    <location>
        <begin position="1403"/>
        <end position="1426"/>
    </location>
</feature>
<gene>
    <name evidence="3" type="ORF">NDU88_000471</name>
</gene>
<accession>A0AAV7SX39</accession>
<protein>
    <recommendedName>
        <fullName evidence="2">Tankyrase 1-binding protein C-terminal domain-containing protein</fullName>
    </recommendedName>
</protein>
<dbReference type="GO" id="GO:0005634">
    <property type="term" value="C:nucleus"/>
    <property type="evidence" value="ECO:0007669"/>
    <property type="project" value="TreeGrafter"/>
</dbReference>
<feature type="domain" description="Tankyrase 1-binding protein C-terminal" evidence="2">
    <location>
        <begin position="1532"/>
        <end position="1709"/>
    </location>
</feature>
<feature type="compositionally biased region" description="Basic and acidic residues" evidence="1">
    <location>
        <begin position="1033"/>
        <end position="1060"/>
    </location>
</feature>
<evidence type="ECO:0000256" key="1">
    <source>
        <dbReference type="SAM" id="MobiDB-lite"/>
    </source>
</evidence>
<dbReference type="PANTHER" id="PTHR22042">
    <property type="entry name" value="TANKYRASE 1 BINDING PROTEIN"/>
    <property type="match status" value="1"/>
</dbReference>
<proteinExistence type="predicted"/>
<feature type="compositionally biased region" description="Polar residues" evidence="1">
    <location>
        <begin position="314"/>
        <end position="332"/>
    </location>
</feature>
<keyword evidence="4" id="KW-1185">Reference proteome</keyword>
<dbReference type="EMBL" id="JANPWB010000007">
    <property type="protein sequence ID" value="KAJ1168551.1"/>
    <property type="molecule type" value="Genomic_DNA"/>
</dbReference>
<evidence type="ECO:0000313" key="3">
    <source>
        <dbReference type="EMBL" id="KAJ1168551.1"/>
    </source>
</evidence>
<feature type="compositionally biased region" description="Low complexity" evidence="1">
    <location>
        <begin position="188"/>
        <end position="204"/>
    </location>
</feature>